<dbReference type="eggNOG" id="COG0745">
    <property type="taxonomic scope" value="Bacteria"/>
</dbReference>
<organism evidence="5 6">
    <name type="scientific">Luminiphilus syltensis NOR5-1B</name>
    <dbReference type="NCBI Taxonomy" id="565045"/>
    <lineage>
        <taxon>Bacteria</taxon>
        <taxon>Pseudomonadati</taxon>
        <taxon>Pseudomonadota</taxon>
        <taxon>Gammaproteobacteria</taxon>
        <taxon>Cellvibrionales</taxon>
        <taxon>Halieaceae</taxon>
        <taxon>Luminiphilus</taxon>
    </lineage>
</organism>
<keyword evidence="2" id="KW-0902">Two-component regulatory system</keyword>
<dbReference type="RefSeq" id="WP_009020762.1">
    <property type="nucleotide sequence ID" value="NZ_DS999411.1"/>
</dbReference>
<dbReference type="GO" id="GO:0000160">
    <property type="term" value="P:phosphorelay signal transduction system"/>
    <property type="evidence" value="ECO:0007669"/>
    <property type="project" value="UniProtKB-KW"/>
</dbReference>
<dbReference type="SUPFAM" id="SSF52172">
    <property type="entry name" value="CheY-like"/>
    <property type="match status" value="1"/>
</dbReference>
<evidence type="ECO:0000256" key="3">
    <source>
        <dbReference type="PROSITE-ProRule" id="PRU00169"/>
    </source>
</evidence>
<dbReference type="PANTHER" id="PTHR45339:SF1">
    <property type="entry name" value="HYBRID SIGNAL TRANSDUCTION HISTIDINE KINASE J"/>
    <property type="match status" value="1"/>
</dbReference>
<dbReference type="Gene3D" id="3.40.50.2300">
    <property type="match status" value="1"/>
</dbReference>
<reference evidence="6" key="1">
    <citation type="journal article" date="2013" name="BMC Microbiol.">
        <title>Taxonomy and evolution of bacteriochlorophyll a-containing members of the OM60/NOR5 clade of marine gammaproteobacteria: description of Luminiphilus syltensis gen. nov., sp. nov., reclassification of Haliea rubra as Pseudohaliea rubra gen. nov., comb. nov., and emendation of Chromatocurvus halotolerans.</title>
        <authorList>
            <person name="Spring S."/>
            <person name="Riedel T."/>
            <person name="Sproer C."/>
            <person name="Yan S."/>
            <person name="Harder J."/>
            <person name="Fuchs B.M."/>
        </authorList>
    </citation>
    <scope>NUCLEOTIDE SEQUENCE [LARGE SCALE GENOMIC DNA]</scope>
    <source>
        <strain evidence="6">NOR51-B</strain>
    </source>
</reference>
<dbReference type="Pfam" id="PF00072">
    <property type="entry name" value="Response_reg"/>
    <property type="match status" value="1"/>
</dbReference>
<feature type="modified residue" description="4-aspartylphosphate" evidence="3">
    <location>
        <position position="57"/>
    </location>
</feature>
<dbReference type="SMART" id="SM00448">
    <property type="entry name" value="REC"/>
    <property type="match status" value="1"/>
</dbReference>
<evidence type="ECO:0000259" key="4">
    <source>
        <dbReference type="PROSITE" id="PS50110"/>
    </source>
</evidence>
<evidence type="ECO:0000256" key="2">
    <source>
        <dbReference type="ARBA" id="ARBA00023012"/>
    </source>
</evidence>
<evidence type="ECO:0000256" key="1">
    <source>
        <dbReference type="ARBA" id="ARBA00022553"/>
    </source>
</evidence>
<proteinExistence type="predicted"/>
<name>B8KXE4_9GAMM</name>
<evidence type="ECO:0000313" key="6">
    <source>
        <dbReference type="Proteomes" id="UP000004699"/>
    </source>
</evidence>
<keyword evidence="1 3" id="KW-0597">Phosphoprotein</keyword>
<dbReference type="EMBL" id="DS999411">
    <property type="protein sequence ID" value="EED36018.1"/>
    <property type="molecule type" value="Genomic_DNA"/>
</dbReference>
<dbReference type="OrthoDB" id="9793549at2"/>
<feature type="domain" description="Response regulatory" evidence="4">
    <location>
        <begin position="8"/>
        <end position="124"/>
    </location>
</feature>
<dbReference type="HOGENOM" id="CLU_000445_69_17_6"/>
<dbReference type="AlphaFoldDB" id="B8KXE4"/>
<evidence type="ECO:0000313" key="5">
    <source>
        <dbReference type="EMBL" id="EED36018.1"/>
    </source>
</evidence>
<dbReference type="STRING" id="565045.NOR51B_1966"/>
<gene>
    <name evidence="5" type="ORF">NOR51B_1966</name>
</gene>
<dbReference type="InterPro" id="IPR011006">
    <property type="entry name" value="CheY-like_superfamily"/>
</dbReference>
<dbReference type="PANTHER" id="PTHR45339">
    <property type="entry name" value="HYBRID SIGNAL TRANSDUCTION HISTIDINE KINASE J"/>
    <property type="match status" value="1"/>
</dbReference>
<dbReference type="InterPro" id="IPR001789">
    <property type="entry name" value="Sig_transdc_resp-reg_receiver"/>
</dbReference>
<accession>B8KXE4</accession>
<dbReference type="PROSITE" id="PS50110">
    <property type="entry name" value="RESPONSE_REGULATORY"/>
    <property type="match status" value="1"/>
</dbReference>
<dbReference type="Proteomes" id="UP000004699">
    <property type="component" value="Unassembled WGS sequence"/>
</dbReference>
<protein>
    <submittedName>
        <fullName evidence="5">Two-component response regulator</fullName>
    </submittedName>
</protein>
<keyword evidence="6" id="KW-1185">Reference proteome</keyword>
<sequence>MSQSANNSILLVEDNEVNRDMLVRRLTRAGHTVICAGDGAQALDRMRDEQPALVLMDINLPVMDGCTASREARADDAIAHIPIIALTAHAMASDREQALAAGCNDYATKPIDFPQLLAKIAELMP</sequence>